<gene>
    <name evidence="1" type="ORF">RUMOBE_00461</name>
</gene>
<reference evidence="1 2" key="1">
    <citation type="submission" date="2007-03" db="EMBL/GenBank/DDBJ databases">
        <authorList>
            <person name="Fulton L."/>
            <person name="Clifton S."/>
            <person name="Fulton B."/>
            <person name="Xu J."/>
            <person name="Minx P."/>
            <person name="Pepin K.H."/>
            <person name="Johnson M."/>
            <person name="Thiruvilangam P."/>
            <person name="Bhonagiri V."/>
            <person name="Nash W.E."/>
            <person name="Mardis E.R."/>
            <person name="Wilson R.K."/>
        </authorList>
    </citation>
    <scope>NUCLEOTIDE SEQUENCE [LARGE SCALE GENOMIC DNA]</scope>
    <source>
        <strain evidence="1 2">ATCC 29174</strain>
    </source>
</reference>
<proteinExistence type="predicted"/>
<dbReference type="Proteomes" id="UP000006002">
    <property type="component" value="Unassembled WGS sequence"/>
</dbReference>
<dbReference type="EMBL" id="AAVO02000001">
    <property type="protein sequence ID" value="EDM89338.1"/>
    <property type="molecule type" value="Genomic_DNA"/>
</dbReference>
<evidence type="ECO:0000313" key="1">
    <source>
        <dbReference type="EMBL" id="EDM89338.1"/>
    </source>
</evidence>
<dbReference type="AlphaFoldDB" id="A5ZN95"/>
<organism evidence="1 2">
    <name type="scientific">Blautia obeum ATCC 29174</name>
    <dbReference type="NCBI Taxonomy" id="411459"/>
    <lineage>
        <taxon>Bacteria</taxon>
        <taxon>Bacillati</taxon>
        <taxon>Bacillota</taxon>
        <taxon>Clostridia</taxon>
        <taxon>Lachnospirales</taxon>
        <taxon>Lachnospiraceae</taxon>
        <taxon>Blautia</taxon>
    </lineage>
</organism>
<reference evidence="1 2" key="2">
    <citation type="submission" date="2007-04" db="EMBL/GenBank/DDBJ databases">
        <title>Draft genome sequence of Ruminococcus obeum (ATCC 29174).</title>
        <authorList>
            <person name="Sudarsanam P."/>
            <person name="Ley R."/>
            <person name="Guruge J."/>
            <person name="Turnbaugh P.J."/>
            <person name="Mahowald M."/>
            <person name="Liep D."/>
            <person name="Gordon J."/>
        </authorList>
    </citation>
    <scope>NUCLEOTIDE SEQUENCE [LARGE SCALE GENOMIC DNA]</scope>
    <source>
        <strain evidence="1 2">ATCC 29174</strain>
    </source>
</reference>
<accession>A5ZN95</accession>
<evidence type="ECO:0000313" key="2">
    <source>
        <dbReference type="Proteomes" id="UP000006002"/>
    </source>
</evidence>
<name>A5ZN95_9FIRM</name>
<sequence length="32" mass="3590">MVEISSVFSFQKGPGFPESEACTINHQVYLML</sequence>
<comment type="caution">
    <text evidence="1">The sequence shown here is derived from an EMBL/GenBank/DDBJ whole genome shotgun (WGS) entry which is preliminary data.</text>
</comment>
<protein>
    <submittedName>
        <fullName evidence="1">Uncharacterized protein</fullName>
    </submittedName>
</protein>
<dbReference type="HOGENOM" id="CLU_3388316_0_0_9"/>